<comment type="caution">
    <text evidence="2">The sequence shown here is derived from an EMBL/GenBank/DDBJ whole genome shotgun (WGS) entry which is preliminary data.</text>
</comment>
<keyword evidence="1" id="KW-0812">Transmembrane</keyword>
<evidence type="ECO:0000256" key="1">
    <source>
        <dbReference type="SAM" id="Phobius"/>
    </source>
</evidence>
<feature type="transmembrane region" description="Helical" evidence="1">
    <location>
        <begin position="12"/>
        <end position="34"/>
    </location>
</feature>
<dbReference type="EMBL" id="JAMRYU010000004">
    <property type="protein sequence ID" value="MDC4239521.1"/>
    <property type="molecule type" value="Genomic_DNA"/>
</dbReference>
<evidence type="ECO:0000313" key="3">
    <source>
        <dbReference type="Proteomes" id="UP001141183"/>
    </source>
</evidence>
<keyword evidence="1" id="KW-0472">Membrane</keyword>
<accession>A0A9X3XJN6</accession>
<name>A0A9X3XJN6_9CLOT</name>
<proteinExistence type="predicted"/>
<reference evidence="2" key="1">
    <citation type="submission" date="2022-05" db="EMBL/GenBank/DDBJ databases">
        <title>Draft genome sequence of Clostridium tertium strain CP3 isolated from Peru.</title>
        <authorList>
            <person name="Hurtado R."/>
            <person name="Lima L."/>
            <person name="Sousa T."/>
            <person name="Jaiswal A.K."/>
            <person name="Tiwari S."/>
            <person name="Maturrano L."/>
            <person name="Brenig B."/>
            <person name="Azevedo V."/>
        </authorList>
    </citation>
    <scope>NUCLEOTIDE SEQUENCE</scope>
    <source>
        <strain evidence="2">CP3</strain>
    </source>
</reference>
<keyword evidence="1" id="KW-1133">Transmembrane helix</keyword>
<evidence type="ECO:0000313" key="2">
    <source>
        <dbReference type="EMBL" id="MDC4239521.1"/>
    </source>
</evidence>
<organism evidence="2 3">
    <name type="scientific">Clostridium tertium</name>
    <dbReference type="NCBI Taxonomy" id="1559"/>
    <lineage>
        <taxon>Bacteria</taxon>
        <taxon>Bacillati</taxon>
        <taxon>Bacillota</taxon>
        <taxon>Clostridia</taxon>
        <taxon>Eubacteriales</taxon>
        <taxon>Clostridiaceae</taxon>
        <taxon>Clostridium</taxon>
    </lineage>
</organism>
<protein>
    <submittedName>
        <fullName evidence="2">Uncharacterized protein</fullName>
    </submittedName>
</protein>
<dbReference type="Proteomes" id="UP001141183">
    <property type="component" value="Unassembled WGS sequence"/>
</dbReference>
<keyword evidence="3" id="KW-1185">Reference proteome</keyword>
<dbReference type="AlphaFoldDB" id="A0A9X3XJN6"/>
<sequence length="53" mass="6152">MNLNLSKIANFIVYFLIAILVFFIIHILATSINFEFKELPRNSLKVNNSILLK</sequence>
<gene>
    <name evidence="2" type="ORF">NE398_05000</name>
</gene>
<dbReference type="RefSeq" id="WP_272470084.1">
    <property type="nucleotide sequence ID" value="NZ_JAMRYU010000004.1"/>
</dbReference>